<dbReference type="Proteomes" id="UP000012488">
    <property type="component" value="Chromosome"/>
</dbReference>
<organism evidence="1 2">
    <name type="scientific">Methylobacterium mesophilicum SR1.6/6</name>
    <dbReference type="NCBI Taxonomy" id="908290"/>
    <lineage>
        <taxon>Bacteria</taxon>
        <taxon>Pseudomonadati</taxon>
        <taxon>Pseudomonadota</taxon>
        <taxon>Alphaproteobacteria</taxon>
        <taxon>Hyphomicrobiales</taxon>
        <taxon>Methylobacteriaceae</taxon>
        <taxon>Methylobacterium</taxon>
    </lineage>
</organism>
<gene>
    <name evidence="1" type="ORF">MMSR116_11010</name>
</gene>
<dbReference type="AlphaFoldDB" id="A0A6B9FME3"/>
<proteinExistence type="predicted"/>
<name>A0A6B9FME3_9HYPH</name>
<evidence type="ECO:0000313" key="2">
    <source>
        <dbReference type="Proteomes" id="UP000012488"/>
    </source>
</evidence>
<sequence>MPLPASRLLTLPEAAAYCRLSAPAFERACPVTPLSLSPDARLDKRLLRYDRKALDRWLDGLSGLTDDAADPTDWGAKVFG</sequence>
<reference evidence="1 2" key="1">
    <citation type="journal article" date="2012" name="Genet. Mol. Biol.">
        <title>Analysis of 16S rRNA and mxaF genes revealing insights into Methylobacterium niche-specific plant association.</title>
        <authorList>
            <person name="Dourado M.N."/>
            <person name="Andreote F.D."/>
            <person name="Dini-Andreote F."/>
            <person name="Conti R."/>
            <person name="Araujo J.M."/>
            <person name="Araujo W.L."/>
        </authorList>
    </citation>
    <scope>NUCLEOTIDE SEQUENCE [LARGE SCALE GENOMIC DNA]</scope>
    <source>
        <strain evidence="1 2">SR1.6/6</strain>
    </source>
</reference>
<reference evidence="1 2" key="2">
    <citation type="journal article" date="2013" name="Genome Announc.">
        <title>Draft Genome Sequence of Methylobacterium mesophilicum Strain SR1.6/6, Isolated from Citrus sinensis.</title>
        <authorList>
            <person name="Marinho Almeida D."/>
            <person name="Dini-Andreote F."/>
            <person name="Camargo Neves A.A."/>
            <person name="Juca Ramos R.T."/>
            <person name="Andreote F.D."/>
            <person name="Carneiro A.R."/>
            <person name="Oliveira de Souza Lima A."/>
            <person name="Caracciolo Gomes de Sa P.H."/>
            <person name="Ribeiro Barbosa M.S."/>
            <person name="Araujo W.L."/>
            <person name="Silva A."/>
        </authorList>
    </citation>
    <scope>NUCLEOTIDE SEQUENCE [LARGE SCALE GENOMIC DNA]</scope>
    <source>
        <strain evidence="1 2">SR1.6/6</strain>
    </source>
</reference>
<dbReference type="EMBL" id="CP043538">
    <property type="protein sequence ID" value="QGY02344.1"/>
    <property type="molecule type" value="Genomic_DNA"/>
</dbReference>
<evidence type="ECO:0008006" key="3">
    <source>
        <dbReference type="Google" id="ProtNLM"/>
    </source>
</evidence>
<accession>A0A6B9FME3</accession>
<dbReference type="KEGG" id="mmes:MMSR116_11010"/>
<protein>
    <recommendedName>
        <fullName evidence="3">DNA-binding protein</fullName>
    </recommendedName>
</protein>
<evidence type="ECO:0000313" key="1">
    <source>
        <dbReference type="EMBL" id="QGY02344.1"/>
    </source>
</evidence>